<dbReference type="CDD" id="cd22748">
    <property type="entry name" value="OTU_OTUD6-like"/>
    <property type="match status" value="1"/>
</dbReference>
<evidence type="ECO:0000259" key="2">
    <source>
        <dbReference type="PROSITE" id="PS50802"/>
    </source>
</evidence>
<organism evidence="3 4">
    <name type="scientific">Collybiopsis confluens</name>
    <dbReference type="NCBI Taxonomy" id="2823264"/>
    <lineage>
        <taxon>Eukaryota</taxon>
        <taxon>Fungi</taxon>
        <taxon>Dikarya</taxon>
        <taxon>Basidiomycota</taxon>
        <taxon>Agaricomycotina</taxon>
        <taxon>Agaricomycetes</taxon>
        <taxon>Agaricomycetidae</taxon>
        <taxon>Agaricales</taxon>
        <taxon>Marasmiineae</taxon>
        <taxon>Omphalotaceae</taxon>
        <taxon>Collybiopsis</taxon>
    </lineage>
</organism>
<dbReference type="PANTHER" id="PTHR12419">
    <property type="entry name" value="OTU DOMAIN CONTAINING PROTEIN"/>
    <property type="match status" value="1"/>
</dbReference>
<name>A0A8H5HXQ6_9AGAR</name>
<dbReference type="Pfam" id="PF02338">
    <property type="entry name" value="OTU"/>
    <property type="match status" value="1"/>
</dbReference>
<sequence length="299" mass="33081">MRKRFSMGSKRNKLKKAFSTPFSQSPPPPAPDTNDDAELLDDLMAQLDSPDPTVQNESAQVIRDLQRSQGAENGQKKDSKNRFQARQVKKAAALAESYSPNDPEAEARLAKEARDEEADIMRVCDELNVQINPDGHCLYSAIADQLASLSIVSPTQANYATTRLAACNYIYTHPDDFIPFLPSTSGEDGPGALNAGIISPKEFEYYCQAIRDTAEWGGEPEILALSRAYSVPIHVIQSGKPPIVIHNPTGTPNDGDIRDKRVVRISYHRRMYGLGEHYNSLRPKSKMSNISHSIQNILA</sequence>
<dbReference type="PROSITE" id="PS50802">
    <property type="entry name" value="OTU"/>
    <property type="match status" value="1"/>
</dbReference>
<evidence type="ECO:0000256" key="1">
    <source>
        <dbReference type="SAM" id="MobiDB-lite"/>
    </source>
</evidence>
<dbReference type="PANTHER" id="PTHR12419:SF10">
    <property type="entry name" value="DEUBIQUITINASE OTUD6B"/>
    <property type="match status" value="1"/>
</dbReference>
<dbReference type="Gene3D" id="3.90.70.80">
    <property type="match status" value="1"/>
</dbReference>
<dbReference type="InterPro" id="IPR003323">
    <property type="entry name" value="OTU_dom"/>
</dbReference>
<protein>
    <recommendedName>
        <fullName evidence="2">OTU domain-containing protein</fullName>
    </recommendedName>
</protein>
<feature type="domain" description="OTU" evidence="2">
    <location>
        <begin position="126"/>
        <end position="284"/>
    </location>
</feature>
<dbReference type="GO" id="GO:0016579">
    <property type="term" value="P:protein deubiquitination"/>
    <property type="evidence" value="ECO:0007669"/>
    <property type="project" value="TreeGrafter"/>
</dbReference>
<dbReference type="EMBL" id="JAACJN010000010">
    <property type="protein sequence ID" value="KAF5391286.1"/>
    <property type="molecule type" value="Genomic_DNA"/>
</dbReference>
<dbReference type="InterPro" id="IPR050704">
    <property type="entry name" value="Peptidase_C85-like"/>
</dbReference>
<evidence type="ECO:0000313" key="4">
    <source>
        <dbReference type="Proteomes" id="UP000518752"/>
    </source>
</evidence>
<dbReference type="SUPFAM" id="SSF54001">
    <property type="entry name" value="Cysteine proteinases"/>
    <property type="match status" value="1"/>
</dbReference>
<gene>
    <name evidence="3" type="ORF">D9757_001928</name>
</gene>
<dbReference type="GO" id="GO:0004843">
    <property type="term" value="F:cysteine-type deubiquitinase activity"/>
    <property type="evidence" value="ECO:0007669"/>
    <property type="project" value="TreeGrafter"/>
</dbReference>
<accession>A0A8H5HXQ6</accession>
<evidence type="ECO:0000313" key="3">
    <source>
        <dbReference type="EMBL" id="KAF5391286.1"/>
    </source>
</evidence>
<comment type="caution">
    <text evidence="3">The sequence shown here is derived from an EMBL/GenBank/DDBJ whole genome shotgun (WGS) entry which is preliminary data.</text>
</comment>
<dbReference type="AlphaFoldDB" id="A0A8H5HXQ6"/>
<dbReference type="InterPro" id="IPR038765">
    <property type="entry name" value="Papain-like_cys_pep_sf"/>
</dbReference>
<keyword evidence="4" id="KW-1185">Reference proteome</keyword>
<feature type="region of interest" description="Disordered" evidence="1">
    <location>
        <begin position="1"/>
        <end position="38"/>
    </location>
</feature>
<dbReference type="OrthoDB" id="415023at2759"/>
<feature type="compositionally biased region" description="Basic residues" evidence="1">
    <location>
        <begin position="1"/>
        <end position="16"/>
    </location>
</feature>
<reference evidence="3 4" key="1">
    <citation type="journal article" date="2020" name="ISME J.">
        <title>Uncovering the hidden diversity of litter-decomposition mechanisms in mushroom-forming fungi.</title>
        <authorList>
            <person name="Floudas D."/>
            <person name="Bentzer J."/>
            <person name="Ahren D."/>
            <person name="Johansson T."/>
            <person name="Persson P."/>
            <person name="Tunlid A."/>
        </authorList>
    </citation>
    <scope>NUCLEOTIDE SEQUENCE [LARGE SCALE GENOMIC DNA]</scope>
    <source>
        <strain evidence="3 4">CBS 406.79</strain>
    </source>
</reference>
<dbReference type="Proteomes" id="UP000518752">
    <property type="component" value="Unassembled WGS sequence"/>
</dbReference>
<proteinExistence type="predicted"/>